<protein>
    <submittedName>
        <fullName evidence="8">Lactosylceramide 4-alpha-galactosyltransferase-like 8</fullName>
    </submittedName>
</protein>
<evidence type="ECO:0000313" key="9">
    <source>
        <dbReference type="Proteomes" id="UP000747542"/>
    </source>
</evidence>
<keyword evidence="6" id="KW-0472">Membrane</keyword>
<dbReference type="Proteomes" id="UP000747542">
    <property type="component" value="Unassembled WGS sequence"/>
</dbReference>
<dbReference type="GO" id="GO:0006688">
    <property type="term" value="P:glycosphingolipid biosynthetic process"/>
    <property type="evidence" value="ECO:0007669"/>
    <property type="project" value="TreeGrafter"/>
</dbReference>
<feature type="domain" description="Alpha 1,4-glycosyltransferase" evidence="7">
    <location>
        <begin position="63"/>
        <end position="193"/>
    </location>
</feature>
<keyword evidence="9" id="KW-1185">Reference proteome</keyword>
<sequence length="201" mass="23671">MDDKHSTDWLQYHVSDMMRVAVVWRWGGIYSDTDVICMRNMALFNNTLGYIQPGRLANGFFKFEPRHIVMHKLMVEITQSFSPTVWAKIGPPAITAVMKRECQVKRSEKFHSKVPYTCGNVTLYPEHYFFPIHYRHYQEYFVANRGKTLHQEFKSSLLLHTWNKANHNNPMFVGGDSIYDVAARTYCPAIYQYASRRSHFF</sequence>
<dbReference type="GO" id="GO:0000139">
    <property type="term" value="C:Golgi membrane"/>
    <property type="evidence" value="ECO:0007669"/>
    <property type="project" value="UniProtKB-SubCell"/>
</dbReference>
<reference evidence="8" key="1">
    <citation type="journal article" date="2021" name="Sci. Adv.">
        <title>The American lobster genome reveals insights on longevity, neural, and immune adaptations.</title>
        <authorList>
            <person name="Polinski J.M."/>
            <person name="Zimin A.V."/>
            <person name="Clark K.F."/>
            <person name="Kohn A.B."/>
            <person name="Sadowski N."/>
            <person name="Timp W."/>
            <person name="Ptitsyn A."/>
            <person name="Khanna P."/>
            <person name="Romanova D.Y."/>
            <person name="Williams P."/>
            <person name="Greenwood S.J."/>
            <person name="Moroz L.L."/>
            <person name="Walt D.R."/>
            <person name="Bodnar A.G."/>
        </authorList>
    </citation>
    <scope>NUCLEOTIDE SEQUENCE</scope>
    <source>
        <strain evidence="8">GMGI-L3</strain>
    </source>
</reference>
<name>A0A8J5JGB5_HOMAM</name>
<proteinExistence type="inferred from homology"/>
<evidence type="ECO:0000256" key="2">
    <source>
        <dbReference type="ARBA" id="ARBA00009003"/>
    </source>
</evidence>
<comment type="caution">
    <text evidence="8">The sequence shown here is derived from an EMBL/GenBank/DDBJ whole genome shotgun (WGS) entry which is preliminary data.</text>
</comment>
<evidence type="ECO:0000313" key="8">
    <source>
        <dbReference type="EMBL" id="KAG7156736.1"/>
    </source>
</evidence>
<keyword evidence="3" id="KW-0328">Glycosyltransferase</keyword>
<evidence type="ECO:0000256" key="4">
    <source>
        <dbReference type="ARBA" id="ARBA00022679"/>
    </source>
</evidence>
<dbReference type="PANTHER" id="PTHR12042">
    <property type="entry name" value="LACTOSYLCERAMIDE 4-ALPHA-GALACTOSYLTRANSFERASE ALPHA- 1,4-GALACTOSYLTRANSFERASE"/>
    <property type="match status" value="1"/>
</dbReference>
<evidence type="ECO:0000256" key="3">
    <source>
        <dbReference type="ARBA" id="ARBA00022676"/>
    </source>
</evidence>
<dbReference type="Gene3D" id="3.90.550.20">
    <property type="match status" value="1"/>
</dbReference>
<gene>
    <name evidence="8" type="primary">A4galt-L8</name>
    <name evidence="8" type="ORF">Hamer_G006733</name>
</gene>
<evidence type="ECO:0000256" key="6">
    <source>
        <dbReference type="ARBA" id="ARBA00023136"/>
    </source>
</evidence>
<dbReference type="AlphaFoldDB" id="A0A8J5JGB5"/>
<dbReference type="GO" id="GO:0016758">
    <property type="term" value="F:hexosyltransferase activity"/>
    <property type="evidence" value="ECO:0007669"/>
    <property type="project" value="TreeGrafter"/>
</dbReference>
<organism evidence="8 9">
    <name type="scientific">Homarus americanus</name>
    <name type="common">American lobster</name>
    <dbReference type="NCBI Taxonomy" id="6706"/>
    <lineage>
        <taxon>Eukaryota</taxon>
        <taxon>Metazoa</taxon>
        <taxon>Ecdysozoa</taxon>
        <taxon>Arthropoda</taxon>
        <taxon>Crustacea</taxon>
        <taxon>Multicrustacea</taxon>
        <taxon>Malacostraca</taxon>
        <taxon>Eumalacostraca</taxon>
        <taxon>Eucarida</taxon>
        <taxon>Decapoda</taxon>
        <taxon>Pleocyemata</taxon>
        <taxon>Astacidea</taxon>
        <taxon>Nephropoidea</taxon>
        <taxon>Nephropidae</taxon>
        <taxon>Homarus</taxon>
    </lineage>
</organism>
<evidence type="ECO:0000256" key="1">
    <source>
        <dbReference type="ARBA" id="ARBA00004323"/>
    </source>
</evidence>
<dbReference type="InterPro" id="IPR029044">
    <property type="entry name" value="Nucleotide-diphossugar_trans"/>
</dbReference>
<evidence type="ECO:0000256" key="5">
    <source>
        <dbReference type="ARBA" id="ARBA00023034"/>
    </source>
</evidence>
<dbReference type="InterPro" id="IPR007652">
    <property type="entry name" value="A1-4-GlycosylTfrase_dom"/>
</dbReference>
<evidence type="ECO:0000259" key="7">
    <source>
        <dbReference type="Pfam" id="PF04572"/>
    </source>
</evidence>
<dbReference type="PANTHER" id="PTHR12042:SF21">
    <property type="entry name" value="ALPHA1,4-GALACTOSYLTRANSFERASE 1-RELATED"/>
    <property type="match status" value="1"/>
</dbReference>
<dbReference type="Pfam" id="PF04488">
    <property type="entry name" value="Gly_transf_sug"/>
    <property type="match status" value="1"/>
</dbReference>
<dbReference type="Pfam" id="PF04572">
    <property type="entry name" value="Gb3_synth"/>
    <property type="match status" value="1"/>
</dbReference>
<dbReference type="InterPro" id="IPR007577">
    <property type="entry name" value="GlycoTrfase_DXD_sugar-bd_CS"/>
</dbReference>
<dbReference type="InterPro" id="IPR051981">
    <property type="entry name" value="Glycosyltransf_32"/>
</dbReference>
<accession>A0A8J5JGB5</accession>
<comment type="similarity">
    <text evidence="2">Belongs to the glycosyltransferase 32 family.</text>
</comment>
<dbReference type="EMBL" id="JAHLQT010039062">
    <property type="protein sequence ID" value="KAG7156736.1"/>
    <property type="molecule type" value="Genomic_DNA"/>
</dbReference>
<keyword evidence="4" id="KW-0808">Transferase</keyword>
<comment type="subcellular location">
    <subcellularLocation>
        <location evidence="1">Golgi apparatus membrane</location>
        <topology evidence="1">Single-pass type II membrane protein</topology>
    </subcellularLocation>
</comment>
<keyword evidence="5" id="KW-0333">Golgi apparatus</keyword>
<dbReference type="SUPFAM" id="SSF53448">
    <property type="entry name" value="Nucleotide-diphospho-sugar transferases"/>
    <property type="match status" value="1"/>
</dbReference>